<dbReference type="PANTHER" id="PTHR18898:SF4">
    <property type="entry name" value="NUCLEOPROTEIN TPR"/>
    <property type="match status" value="1"/>
</dbReference>
<evidence type="ECO:0000313" key="3">
    <source>
        <dbReference type="Proteomes" id="UP001476798"/>
    </source>
</evidence>
<feature type="compositionally biased region" description="Low complexity" evidence="1">
    <location>
        <begin position="187"/>
        <end position="201"/>
    </location>
</feature>
<sequence>MPHAIFLSEIIKMHNRLKGNLMGFQSHCFSLPCCFTLVCFASSPQVAGVPRFRFGLSEDVPQTSSSSHSDLGQLASQGGLGMYESPLFLATHDEESGGRSVPTTPLQAAAPVTVFSEAAQSDTTDHALQSVPMVSTSTPGFVLPGIAGAGEEIFLEPDTERPSAEASVDHVVSQGDTEEPSQPSDKSNLPSTSQEPSSSSA</sequence>
<dbReference type="EMBL" id="JAHRIO010075434">
    <property type="protein sequence ID" value="MEQ2183329.1"/>
    <property type="molecule type" value="Genomic_DNA"/>
</dbReference>
<keyword evidence="3" id="KW-1185">Reference proteome</keyword>
<evidence type="ECO:0000256" key="1">
    <source>
        <dbReference type="SAM" id="MobiDB-lite"/>
    </source>
</evidence>
<name>A0ABV0PIL0_9TELE</name>
<organism evidence="2 3">
    <name type="scientific">Goodea atripinnis</name>
    <dbReference type="NCBI Taxonomy" id="208336"/>
    <lineage>
        <taxon>Eukaryota</taxon>
        <taxon>Metazoa</taxon>
        <taxon>Chordata</taxon>
        <taxon>Craniata</taxon>
        <taxon>Vertebrata</taxon>
        <taxon>Euteleostomi</taxon>
        <taxon>Actinopterygii</taxon>
        <taxon>Neopterygii</taxon>
        <taxon>Teleostei</taxon>
        <taxon>Neoteleostei</taxon>
        <taxon>Acanthomorphata</taxon>
        <taxon>Ovalentaria</taxon>
        <taxon>Atherinomorphae</taxon>
        <taxon>Cyprinodontiformes</taxon>
        <taxon>Goodeidae</taxon>
        <taxon>Goodea</taxon>
    </lineage>
</organism>
<proteinExistence type="predicted"/>
<gene>
    <name evidence="2" type="ORF">GOODEAATRI_031607</name>
</gene>
<accession>A0ABV0PIL0</accession>
<evidence type="ECO:0000313" key="2">
    <source>
        <dbReference type="EMBL" id="MEQ2183329.1"/>
    </source>
</evidence>
<feature type="non-terminal residue" evidence="2">
    <location>
        <position position="201"/>
    </location>
</feature>
<comment type="caution">
    <text evidence="2">The sequence shown here is derived from an EMBL/GenBank/DDBJ whole genome shotgun (WGS) entry which is preliminary data.</text>
</comment>
<dbReference type="PANTHER" id="PTHR18898">
    <property type="entry name" value="NUCLEOPROTEIN TPR-RELATED"/>
    <property type="match status" value="1"/>
</dbReference>
<feature type="region of interest" description="Disordered" evidence="1">
    <location>
        <begin position="157"/>
        <end position="201"/>
    </location>
</feature>
<protein>
    <submittedName>
        <fullName evidence="2">Uncharacterized protein</fullName>
    </submittedName>
</protein>
<reference evidence="2 3" key="1">
    <citation type="submission" date="2021-06" db="EMBL/GenBank/DDBJ databases">
        <authorList>
            <person name="Palmer J.M."/>
        </authorList>
    </citation>
    <scope>NUCLEOTIDE SEQUENCE [LARGE SCALE GENOMIC DNA]</scope>
    <source>
        <strain evidence="2 3">GA_2019</strain>
        <tissue evidence="2">Muscle</tissue>
    </source>
</reference>
<dbReference type="Proteomes" id="UP001476798">
    <property type="component" value="Unassembled WGS sequence"/>
</dbReference>